<gene>
    <name evidence="3" type="ORF">SLEP1_g44673</name>
</gene>
<dbReference type="SMART" id="SM00256">
    <property type="entry name" value="FBOX"/>
    <property type="match status" value="1"/>
</dbReference>
<dbReference type="PROSITE" id="PS50181">
    <property type="entry name" value="FBOX"/>
    <property type="match status" value="1"/>
</dbReference>
<reference evidence="3 4" key="1">
    <citation type="journal article" date="2021" name="Commun. Biol.">
        <title>The genome of Shorea leprosula (Dipterocarpaceae) highlights the ecological relevance of drought in aseasonal tropical rainforests.</title>
        <authorList>
            <person name="Ng K.K.S."/>
            <person name="Kobayashi M.J."/>
            <person name="Fawcett J.A."/>
            <person name="Hatakeyama M."/>
            <person name="Paape T."/>
            <person name="Ng C.H."/>
            <person name="Ang C.C."/>
            <person name="Tnah L.H."/>
            <person name="Lee C.T."/>
            <person name="Nishiyama T."/>
            <person name="Sese J."/>
            <person name="O'Brien M.J."/>
            <person name="Copetti D."/>
            <person name="Mohd Noor M.I."/>
            <person name="Ong R.C."/>
            <person name="Putra M."/>
            <person name="Sireger I.Z."/>
            <person name="Indrioko S."/>
            <person name="Kosugi Y."/>
            <person name="Izuno A."/>
            <person name="Isagi Y."/>
            <person name="Lee S.L."/>
            <person name="Shimizu K.K."/>
        </authorList>
    </citation>
    <scope>NUCLEOTIDE SEQUENCE [LARGE SCALE GENOMIC DNA]</scope>
    <source>
        <strain evidence="3">214</strain>
    </source>
</reference>
<evidence type="ECO:0000313" key="4">
    <source>
        <dbReference type="Proteomes" id="UP001054252"/>
    </source>
</evidence>
<dbReference type="InterPro" id="IPR001810">
    <property type="entry name" value="F-box_dom"/>
</dbReference>
<feature type="compositionally biased region" description="Basic and acidic residues" evidence="1">
    <location>
        <begin position="383"/>
        <end position="400"/>
    </location>
</feature>
<dbReference type="InterPro" id="IPR017451">
    <property type="entry name" value="F-box-assoc_interact_dom"/>
</dbReference>
<protein>
    <recommendedName>
        <fullName evidence="2">F-box domain-containing protein</fullName>
    </recommendedName>
</protein>
<feature type="domain" description="F-box" evidence="2">
    <location>
        <begin position="1"/>
        <end position="43"/>
    </location>
</feature>
<evidence type="ECO:0000313" key="3">
    <source>
        <dbReference type="EMBL" id="GKV36554.1"/>
    </source>
</evidence>
<evidence type="ECO:0000259" key="2">
    <source>
        <dbReference type="PROSITE" id="PS50181"/>
    </source>
</evidence>
<dbReference type="Proteomes" id="UP001054252">
    <property type="component" value="Unassembled WGS sequence"/>
</dbReference>
<keyword evidence="4" id="KW-1185">Reference proteome</keyword>
<dbReference type="InterPro" id="IPR050796">
    <property type="entry name" value="SCF_F-box_component"/>
</dbReference>
<comment type="caution">
    <text evidence="3">The sequence shown here is derived from an EMBL/GenBank/DDBJ whole genome shotgun (WGS) entry which is preliminary data.</text>
</comment>
<accession>A0AAV5LHD5</accession>
<sequence>MSSFPLDLSTEILRRLAVKDVFRLRCVSKLWCSLIDTPCFRKLHVSLSPKSDPNLLAIFQEDESNLIKFLDLEFPSLLFPRIIPNQPRDDTNSILGSCNGLVALCNEHRRDKSVVYGFGYDPTTADYKLLKSAHFFYKKLPKRAQKYYNLHLCRALYWKAEIYSLKTNSWREISGCPFNCGLGGFDDVAGILAENALHWLTQKYKPKPVSLRIPRHQEIAGFDLVGEEFYSVPILECFYGAFSMTMAALDGHLSVAASYTNGCVDVWVMEEYGVKESWNKTISMMQEEVPNHLIYSINDMEKFKVFPLAYSRGGDKLLVHRRGKIFWCDLKSEEAEFDDGEGVLVDGNVEITTASLVSLEDYRSEIDGKTEQIVVEDDNSNNNEKRKISQKEQEARSEDA</sequence>
<dbReference type="Pfam" id="PF00646">
    <property type="entry name" value="F-box"/>
    <property type="match status" value="1"/>
</dbReference>
<dbReference type="EMBL" id="BPVZ01000117">
    <property type="protein sequence ID" value="GKV36554.1"/>
    <property type="molecule type" value="Genomic_DNA"/>
</dbReference>
<dbReference type="InterPro" id="IPR036047">
    <property type="entry name" value="F-box-like_dom_sf"/>
</dbReference>
<evidence type="ECO:0000256" key="1">
    <source>
        <dbReference type="SAM" id="MobiDB-lite"/>
    </source>
</evidence>
<feature type="region of interest" description="Disordered" evidence="1">
    <location>
        <begin position="370"/>
        <end position="400"/>
    </location>
</feature>
<name>A0AAV5LHD5_9ROSI</name>
<dbReference type="PANTHER" id="PTHR31672:SF13">
    <property type="entry name" value="F-BOX PROTEIN CPR30-LIKE"/>
    <property type="match status" value="1"/>
</dbReference>
<dbReference type="AlphaFoldDB" id="A0AAV5LHD5"/>
<dbReference type="PANTHER" id="PTHR31672">
    <property type="entry name" value="BNACNNG10540D PROTEIN"/>
    <property type="match status" value="1"/>
</dbReference>
<dbReference type="Pfam" id="PF07734">
    <property type="entry name" value="FBA_1"/>
    <property type="match status" value="1"/>
</dbReference>
<organism evidence="3 4">
    <name type="scientific">Rubroshorea leprosula</name>
    <dbReference type="NCBI Taxonomy" id="152421"/>
    <lineage>
        <taxon>Eukaryota</taxon>
        <taxon>Viridiplantae</taxon>
        <taxon>Streptophyta</taxon>
        <taxon>Embryophyta</taxon>
        <taxon>Tracheophyta</taxon>
        <taxon>Spermatophyta</taxon>
        <taxon>Magnoliopsida</taxon>
        <taxon>eudicotyledons</taxon>
        <taxon>Gunneridae</taxon>
        <taxon>Pentapetalae</taxon>
        <taxon>rosids</taxon>
        <taxon>malvids</taxon>
        <taxon>Malvales</taxon>
        <taxon>Dipterocarpaceae</taxon>
        <taxon>Rubroshorea</taxon>
    </lineage>
</organism>
<proteinExistence type="predicted"/>
<dbReference type="NCBIfam" id="TIGR01640">
    <property type="entry name" value="F_box_assoc_1"/>
    <property type="match status" value="1"/>
</dbReference>
<dbReference type="SUPFAM" id="SSF81383">
    <property type="entry name" value="F-box domain"/>
    <property type="match status" value="1"/>
</dbReference>
<dbReference type="InterPro" id="IPR006527">
    <property type="entry name" value="F-box-assoc_dom_typ1"/>
</dbReference>